<dbReference type="InterPro" id="IPR013538">
    <property type="entry name" value="ASHA1/2-like_C"/>
</dbReference>
<reference evidence="4" key="1">
    <citation type="journal article" date="2019" name="Int. J. Syst. Evol. Microbiol.">
        <title>The Global Catalogue of Microorganisms (GCM) 10K type strain sequencing project: providing services to taxonomists for standard genome sequencing and annotation.</title>
        <authorList>
            <consortium name="The Broad Institute Genomics Platform"/>
            <consortium name="The Broad Institute Genome Sequencing Center for Infectious Disease"/>
            <person name="Wu L."/>
            <person name="Ma J."/>
        </authorList>
    </citation>
    <scope>NUCLEOTIDE SEQUENCE [LARGE SCALE GENOMIC DNA]</scope>
    <source>
        <strain evidence="4">CGMCC 4.7289</strain>
    </source>
</reference>
<dbReference type="EMBL" id="JBHSAY010000025">
    <property type="protein sequence ID" value="MFC4135772.1"/>
    <property type="molecule type" value="Genomic_DNA"/>
</dbReference>
<keyword evidence="4" id="KW-1185">Reference proteome</keyword>
<dbReference type="Proteomes" id="UP001595816">
    <property type="component" value="Unassembled WGS sequence"/>
</dbReference>
<sequence length="184" mass="20168">MTDNTRTDVRVLGSLRSSAGRGVVRIEDRYDTDIDDLWSAVTQPERLARWWGRVEGDLRPGGEIRLFVTSAGLESVGRVEICEPPQRLRVISRETEESRAAGGPDAPPAFDSVTEVALTADGDHTILVIEVSGLPLDKVAFYGAGWQIHAENLAAYVTGRERGDEQARWGELVPSYQDLAAHLA</sequence>
<feature type="domain" description="Activator of Hsp90 ATPase homologue 1/2-like C-terminal" evidence="2">
    <location>
        <begin position="32"/>
        <end position="157"/>
    </location>
</feature>
<protein>
    <submittedName>
        <fullName evidence="3">SRPBCC domain-containing protein</fullName>
    </submittedName>
</protein>
<evidence type="ECO:0000259" key="2">
    <source>
        <dbReference type="Pfam" id="PF08327"/>
    </source>
</evidence>
<name>A0ABV8LXH0_9ACTN</name>
<gene>
    <name evidence="3" type="ORF">ACFOZ4_34615</name>
</gene>
<proteinExistence type="inferred from homology"/>
<dbReference type="InterPro" id="IPR023393">
    <property type="entry name" value="START-like_dom_sf"/>
</dbReference>
<dbReference type="SUPFAM" id="SSF55961">
    <property type="entry name" value="Bet v1-like"/>
    <property type="match status" value="1"/>
</dbReference>
<comment type="similarity">
    <text evidence="1">Belongs to the AHA1 family.</text>
</comment>
<evidence type="ECO:0000313" key="4">
    <source>
        <dbReference type="Proteomes" id="UP001595816"/>
    </source>
</evidence>
<comment type="caution">
    <text evidence="3">The sequence shown here is derived from an EMBL/GenBank/DDBJ whole genome shotgun (WGS) entry which is preliminary data.</text>
</comment>
<dbReference type="Pfam" id="PF08327">
    <property type="entry name" value="AHSA1"/>
    <property type="match status" value="1"/>
</dbReference>
<organism evidence="3 4">
    <name type="scientific">Hamadaea flava</name>
    <dbReference type="NCBI Taxonomy" id="1742688"/>
    <lineage>
        <taxon>Bacteria</taxon>
        <taxon>Bacillati</taxon>
        <taxon>Actinomycetota</taxon>
        <taxon>Actinomycetes</taxon>
        <taxon>Micromonosporales</taxon>
        <taxon>Micromonosporaceae</taxon>
        <taxon>Hamadaea</taxon>
    </lineage>
</organism>
<dbReference type="RefSeq" id="WP_253763188.1">
    <property type="nucleotide sequence ID" value="NZ_JAMZDZ010000001.1"/>
</dbReference>
<evidence type="ECO:0000256" key="1">
    <source>
        <dbReference type="ARBA" id="ARBA00006817"/>
    </source>
</evidence>
<accession>A0ABV8LXH0</accession>
<dbReference type="Gene3D" id="3.30.530.20">
    <property type="match status" value="1"/>
</dbReference>
<evidence type="ECO:0000313" key="3">
    <source>
        <dbReference type="EMBL" id="MFC4135772.1"/>
    </source>
</evidence>